<dbReference type="STRING" id="247490.KSU1_C0185"/>
<proteinExistence type="predicted"/>
<reference evidence="2 3" key="1">
    <citation type="journal article" date="2012" name="FEBS Lett.">
        <title>Anammox organism KSU-1 expresses a NirK-type copper-containing nitrite reductase instead of a NirS-type with cytochrome cd1.</title>
        <authorList>
            <person name="Hira D."/>
            <person name="Toh H."/>
            <person name="Migita C.T."/>
            <person name="Okubo H."/>
            <person name="Nishiyama T."/>
            <person name="Hattori M."/>
            <person name="Furukawa K."/>
            <person name="Fujii T."/>
        </authorList>
    </citation>
    <scope>NUCLEOTIDE SEQUENCE [LARGE SCALE GENOMIC DNA]</scope>
</reference>
<dbReference type="eggNOG" id="COG1721">
    <property type="taxonomic scope" value="Bacteria"/>
</dbReference>
<dbReference type="Proteomes" id="UP000002985">
    <property type="component" value="Unassembled WGS sequence"/>
</dbReference>
<dbReference type="PANTHER" id="PTHR33608">
    <property type="entry name" value="BLL2464 PROTEIN"/>
    <property type="match status" value="1"/>
</dbReference>
<sequence>MIFIFGLSGLVFMAENPFDPVTLSKIANLELRARIIVDGALSGIHKSPFKGSSIEFLEHKEYSPGDEIKHIDWRVHARSDKYYIKQFEEETNLKCYIFLDTSGSMGYKSTGVSKSEYAATLAASLAYLLLKQSDLVGLISFSDKVLQYIPPRSRITHLHALVNVLTEVKTAGKSNIGDVLKEFVEKIGRRSLLIVISDFFDDVEKIVHQLKSFQFKKNDIILFHILDSYELTFPFETITFFESMEDERRILAEPKSMKEQYLSEINRFIEQFRQTCYENQIDYLLIDTSTPLDQALIKFLTRRAATPRPAGKP</sequence>
<dbReference type="InterPro" id="IPR002035">
    <property type="entry name" value="VWF_A"/>
</dbReference>
<keyword evidence="3" id="KW-1185">Reference proteome</keyword>
<dbReference type="PANTHER" id="PTHR33608:SF7">
    <property type="entry name" value="DUF58 DOMAIN-CONTAINING PROTEIN"/>
    <property type="match status" value="1"/>
</dbReference>
<protein>
    <recommendedName>
        <fullName evidence="1">VWFA domain-containing protein</fullName>
    </recommendedName>
</protein>
<comment type="caution">
    <text evidence="2">The sequence shown here is derived from an EMBL/GenBank/DDBJ whole genome shotgun (WGS) entry which is preliminary data.</text>
</comment>
<gene>
    <name evidence="2" type="ORF">KSU1_C0185</name>
</gene>
<evidence type="ECO:0000313" key="3">
    <source>
        <dbReference type="Proteomes" id="UP000002985"/>
    </source>
</evidence>
<dbReference type="SUPFAM" id="SSF53300">
    <property type="entry name" value="vWA-like"/>
    <property type="match status" value="1"/>
</dbReference>
<dbReference type="EMBL" id="BAFH01000003">
    <property type="protein sequence ID" value="GAB61781.1"/>
    <property type="molecule type" value="Genomic_DNA"/>
</dbReference>
<dbReference type="InterPro" id="IPR002881">
    <property type="entry name" value="DUF58"/>
</dbReference>
<dbReference type="PROSITE" id="PS50234">
    <property type="entry name" value="VWFA"/>
    <property type="match status" value="1"/>
</dbReference>
<organism evidence="2 3">
    <name type="scientific">Candidatus Jettenia caeni</name>
    <dbReference type="NCBI Taxonomy" id="247490"/>
    <lineage>
        <taxon>Bacteria</taxon>
        <taxon>Pseudomonadati</taxon>
        <taxon>Planctomycetota</taxon>
        <taxon>Candidatus Brocadiia</taxon>
        <taxon>Candidatus Brocadiales</taxon>
        <taxon>Candidatus Brocadiaceae</taxon>
        <taxon>Candidatus Jettenia</taxon>
    </lineage>
</organism>
<name>I3IJ86_9BACT</name>
<feature type="domain" description="VWFA" evidence="1">
    <location>
        <begin position="94"/>
        <end position="272"/>
    </location>
</feature>
<dbReference type="Pfam" id="PF01882">
    <property type="entry name" value="DUF58"/>
    <property type="match status" value="1"/>
</dbReference>
<dbReference type="AlphaFoldDB" id="I3IJ86"/>
<dbReference type="InterPro" id="IPR036465">
    <property type="entry name" value="vWFA_dom_sf"/>
</dbReference>
<evidence type="ECO:0000313" key="2">
    <source>
        <dbReference type="EMBL" id="GAB61781.1"/>
    </source>
</evidence>
<accession>I3IJ86</accession>
<evidence type="ECO:0000259" key="1">
    <source>
        <dbReference type="PROSITE" id="PS50234"/>
    </source>
</evidence>
<dbReference type="Gene3D" id="3.40.50.410">
    <property type="entry name" value="von Willebrand factor, type A domain"/>
    <property type="match status" value="1"/>
</dbReference>
<dbReference type="OrthoDB" id="9780819at2"/>